<accession>A0A0P9DMK6</accession>
<gene>
    <name evidence="5" type="ORF">SE17_21875</name>
</gene>
<dbReference type="Pfam" id="PF13377">
    <property type="entry name" value="Peripla_BP_3"/>
    <property type="match status" value="1"/>
</dbReference>
<organism evidence="5 6">
    <name type="scientific">Kouleothrix aurantiaca</name>
    <dbReference type="NCBI Taxonomy" id="186479"/>
    <lineage>
        <taxon>Bacteria</taxon>
        <taxon>Bacillati</taxon>
        <taxon>Chloroflexota</taxon>
        <taxon>Chloroflexia</taxon>
        <taxon>Chloroflexales</taxon>
        <taxon>Roseiflexineae</taxon>
        <taxon>Roseiflexaceae</taxon>
        <taxon>Kouleothrix</taxon>
    </lineage>
</organism>
<evidence type="ECO:0000313" key="5">
    <source>
        <dbReference type="EMBL" id="KPV51321.1"/>
    </source>
</evidence>
<sequence>MLPRRNRPKKKVTLRDVAAHAGVSPKTVSNVVNNWPYISDATRQKVQRAIDELGFRPDGLASSLRTGRSKTIGVVIPDITNPFFGQVVRGCEDVLYAAGYTIFLCNTSEDQQKEQGYLGMLVDRGVDGLLLFGARSDAATLSTIVHDAIPIVAEDCPAPHANTTVIDIDNGTGARLATAHLIALGHTRIGHLGGPLLRTAAEKRAEGYRQALEQAGLAFDPALAVPCTPSLRGGYGAALHMLQEQQPTALFCYNDLIAVGAMIAARHLHRAIPSELAIVGFDDIALASLVEPALTTVRVRQYAMGRAASELLLARLSGVENEASSHSVAVELVVRASSGAGGDGG</sequence>
<reference evidence="5 6" key="1">
    <citation type="submission" date="2015-09" db="EMBL/GenBank/DDBJ databases">
        <title>Draft genome sequence of Kouleothrix aurantiaca JCM 19913.</title>
        <authorList>
            <person name="Hemp J."/>
        </authorList>
    </citation>
    <scope>NUCLEOTIDE SEQUENCE [LARGE SCALE GENOMIC DNA]</scope>
    <source>
        <strain evidence="5 6">COM-B</strain>
    </source>
</reference>
<dbReference type="InterPro" id="IPR010982">
    <property type="entry name" value="Lambda_DNA-bd_dom_sf"/>
</dbReference>
<dbReference type="Gene3D" id="1.10.260.40">
    <property type="entry name" value="lambda repressor-like DNA-binding domains"/>
    <property type="match status" value="1"/>
</dbReference>
<evidence type="ECO:0000259" key="4">
    <source>
        <dbReference type="PROSITE" id="PS50932"/>
    </source>
</evidence>
<dbReference type="AlphaFoldDB" id="A0A0P9DMK6"/>
<comment type="caution">
    <text evidence="5">The sequence shown here is derived from an EMBL/GenBank/DDBJ whole genome shotgun (WGS) entry which is preliminary data.</text>
</comment>
<dbReference type="SUPFAM" id="SSF53822">
    <property type="entry name" value="Periplasmic binding protein-like I"/>
    <property type="match status" value="1"/>
</dbReference>
<dbReference type="PATRIC" id="fig|186479.3.peg.10997"/>
<feature type="domain" description="HTH lacI-type" evidence="4">
    <location>
        <begin position="12"/>
        <end position="66"/>
    </location>
</feature>
<dbReference type="PROSITE" id="PS00356">
    <property type="entry name" value="HTH_LACI_1"/>
    <property type="match status" value="1"/>
</dbReference>
<dbReference type="GO" id="GO:0000976">
    <property type="term" value="F:transcription cis-regulatory region binding"/>
    <property type="evidence" value="ECO:0007669"/>
    <property type="project" value="TreeGrafter"/>
</dbReference>
<evidence type="ECO:0000256" key="2">
    <source>
        <dbReference type="ARBA" id="ARBA00023125"/>
    </source>
</evidence>
<dbReference type="Pfam" id="PF00356">
    <property type="entry name" value="LacI"/>
    <property type="match status" value="1"/>
</dbReference>
<keyword evidence="1" id="KW-0805">Transcription regulation</keyword>
<dbReference type="EMBL" id="LJCR01000966">
    <property type="protein sequence ID" value="KPV51321.1"/>
    <property type="molecule type" value="Genomic_DNA"/>
</dbReference>
<feature type="non-terminal residue" evidence="5">
    <location>
        <position position="345"/>
    </location>
</feature>
<dbReference type="SMART" id="SM00354">
    <property type="entry name" value="HTH_LACI"/>
    <property type="match status" value="1"/>
</dbReference>
<dbReference type="PANTHER" id="PTHR30146">
    <property type="entry name" value="LACI-RELATED TRANSCRIPTIONAL REPRESSOR"/>
    <property type="match status" value="1"/>
</dbReference>
<dbReference type="CDD" id="cd06267">
    <property type="entry name" value="PBP1_LacI_sugar_binding-like"/>
    <property type="match status" value="1"/>
</dbReference>
<keyword evidence="2" id="KW-0238">DNA-binding</keyword>
<evidence type="ECO:0000256" key="1">
    <source>
        <dbReference type="ARBA" id="ARBA00023015"/>
    </source>
</evidence>
<dbReference type="InterPro" id="IPR028082">
    <property type="entry name" value="Peripla_BP_I"/>
</dbReference>
<dbReference type="GO" id="GO:0003700">
    <property type="term" value="F:DNA-binding transcription factor activity"/>
    <property type="evidence" value="ECO:0007669"/>
    <property type="project" value="TreeGrafter"/>
</dbReference>
<dbReference type="Gene3D" id="3.40.50.2300">
    <property type="match status" value="2"/>
</dbReference>
<dbReference type="PROSITE" id="PS50932">
    <property type="entry name" value="HTH_LACI_2"/>
    <property type="match status" value="1"/>
</dbReference>
<keyword evidence="6" id="KW-1185">Reference proteome</keyword>
<dbReference type="SUPFAM" id="SSF47413">
    <property type="entry name" value="lambda repressor-like DNA-binding domains"/>
    <property type="match status" value="1"/>
</dbReference>
<evidence type="ECO:0000313" key="6">
    <source>
        <dbReference type="Proteomes" id="UP000050509"/>
    </source>
</evidence>
<evidence type="ECO:0000256" key="3">
    <source>
        <dbReference type="ARBA" id="ARBA00023163"/>
    </source>
</evidence>
<proteinExistence type="predicted"/>
<protein>
    <recommendedName>
        <fullName evidence="4">HTH lacI-type domain-containing protein</fullName>
    </recommendedName>
</protein>
<dbReference type="InterPro" id="IPR046335">
    <property type="entry name" value="LacI/GalR-like_sensor"/>
</dbReference>
<keyword evidence="3" id="KW-0804">Transcription</keyword>
<dbReference type="InterPro" id="IPR000843">
    <property type="entry name" value="HTH_LacI"/>
</dbReference>
<name>A0A0P9DMK6_9CHLR</name>
<dbReference type="PANTHER" id="PTHR30146:SF109">
    <property type="entry name" value="HTH-TYPE TRANSCRIPTIONAL REGULATOR GALS"/>
    <property type="match status" value="1"/>
</dbReference>
<dbReference type="CDD" id="cd01392">
    <property type="entry name" value="HTH_LacI"/>
    <property type="match status" value="1"/>
</dbReference>
<dbReference type="Proteomes" id="UP000050509">
    <property type="component" value="Unassembled WGS sequence"/>
</dbReference>